<reference evidence="2" key="1">
    <citation type="journal article" date="2020" name="Fungal Divers.">
        <title>Resolving the Mortierellaceae phylogeny through synthesis of multi-gene phylogenetics and phylogenomics.</title>
        <authorList>
            <person name="Vandepol N."/>
            <person name="Liber J."/>
            <person name="Desiro A."/>
            <person name="Na H."/>
            <person name="Kennedy M."/>
            <person name="Barry K."/>
            <person name="Grigoriev I.V."/>
            <person name="Miller A.N."/>
            <person name="O'Donnell K."/>
            <person name="Stajich J.E."/>
            <person name="Bonito G."/>
        </authorList>
    </citation>
    <scope>NUCLEOTIDE SEQUENCE</scope>
    <source>
        <strain evidence="2">KOD948</strain>
    </source>
</reference>
<proteinExistence type="predicted"/>
<accession>A0A9P6Q0H2</accession>
<protein>
    <submittedName>
        <fullName evidence="2">Uncharacterized protein</fullName>
    </submittedName>
</protein>
<feature type="compositionally biased region" description="Low complexity" evidence="1">
    <location>
        <begin position="93"/>
        <end position="114"/>
    </location>
</feature>
<gene>
    <name evidence="2" type="ORF">BG011_003607</name>
</gene>
<comment type="caution">
    <text evidence="2">The sequence shown here is derived from an EMBL/GenBank/DDBJ whole genome shotgun (WGS) entry which is preliminary data.</text>
</comment>
<keyword evidence="3" id="KW-1185">Reference proteome</keyword>
<sequence length="302" mass="32482">MKWDHDSDSEDAVMIAATPESGVNAHCSKEARATRKALTSSLPIAVMRPSTVADAKLNDPSANERETTEGKASPMTVEAAASDTPQHDIRTITPPVSTSSTSSASSTESPVSPSQAFGDGMNTDKESMTRTIPTSVSIPLGSQTNTSQSSHYSCNRTGPWPYSSSSSASSSASNSYSGPTLSMSSLIQSKESVYAAVPVSSELYIIPKSSRGFHWNGDLFLKPHQRRSLGVDHMFNTANQRHQTMTNDYYNSGYGSGNSIGGASYENEPQQNQHHHNQDSSVMVHEIRLDEHEIAGILPSWP</sequence>
<dbReference type="Proteomes" id="UP000726737">
    <property type="component" value="Unassembled WGS sequence"/>
</dbReference>
<dbReference type="OrthoDB" id="2406991at2759"/>
<feature type="region of interest" description="Disordered" evidence="1">
    <location>
        <begin position="50"/>
        <end position="181"/>
    </location>
</feature>
<feature type="compositionally biased region" description="Low complexity" evidence="1">
    <location>
        <begin position="162"/>
        <end position="177"/>
    </location>
</feature>
<evidence type="ECO:0000313" key="2">
    <source>
        <dbReference type="EMBL" id="KAG0257990.1"/>
    </source>
</evidence>
<feature type="compositionally biased region" description="Polar residues" evidence="1">
    <location>
        <begin position="129"/>
        <end position="156"/>
    </location>
</feature>
<name>A0A9P6Q0H2_9FUNG</name>
<feature type="region of interest" description="Disordered" evidence="1">
    <location>
        <begin position="260"/>
        <end position="279"/>
    </location>
</feature>
<dbReference type="EMBL" id="JAAAJA010000238">
    <property type="protein sequence ID" value="KAG0257990.1"/>
    <property type="molecule type" value="Genomic_DNA"/>
</dbReference>
<organism evidence="2 3">
    <name type="scientific">Mortierella polycephala</name>
    <dbReference type="NCBI Taxonomy" id="41804"/>
    <lineage>
        <taxon>Eukaryota</taxon>
        <taxon>Fungi</taxon>
        <taxon>Fungi incertae sedis</taxon>
        <taxon>Mucoromycota</taxon>
        <taxon>Mortierellomycotina</taxon>
        <taxon>Mortierellomycetes</taxon>
        <taxon>Mortierellales</taxon>
        <taxon>Mortierellaceae</taxon>
        <taxon>Mortierella</taxon>
    </lineage>
</organism>
<dbReference type="AlphaFoldDB" id="A0A9P6Q0H2"/>
<evidence type="ECO:0000256" key="1">
    <source>
        <dbReference type="SAM" id="MobiDB-lite"/>
    </source>
</evidence>
<evidence type="ECO:0000313" key="3">
    <source>
        <dbReference type="Proteomes" id="UP000726737"/>
    </source>
</evidence>